<organism evidence="1 2">
    <name type="scientific">Paradevosia tibetensis</name>
    <dbReference type="NCBI Taxonomy" id="1447062"/>
    <lineage>
        <taxon>Bacteria</taxon>
        <taxon>Pseudomonadati</taxon>
        <taxon>Pseudomonadota</taxon>
        <taxon>Alphaproteobacteria</taxon>
        <taxon>Hyphomicrobiales</taxon>
        <taxon>Devosiaceae</taxon>
        <taxon>Paradevosia</taxon>
    </lineage>
</organism>
<dbReference type="RefSeq" id="WP_147654756.1">
    <property type="nucleotide sequence ID" value="NZ_BMFM01000001.1"/>
</dbReference>
<proteinExistence type="predicted"/>
<accession>A0A5B9DI95</accession>
<name>A0A5B9DI95_9HYPH</name>
<dbReference type="EMBL" id="CP041690">
    <property type="protein sequence ID" value="QEE18854.1"/>
    <property type="molecule type" value="Genomic_DNA"/>
</dbReference>
<evidence type="ECO:0000313" key="2">
    <source>
        <dbReference type="Proteomes" id="UP000321062"/>
    </source>
</evidence>
<evidence type="ECO:0000313" key="1">
    <source>
        <dbReference type="EMBL" id="QEE18854.1"/>
    </source>
</evidence>
<sequence length="70" mass="7272">MSSTAPADEDAADMIHITSNGTGILLKRDKAAVATSPPATAREILWLAAICLVFGFAIYIGLILRTGGVN</sequence>
<reference evidence="1 2" key="1">
    <citation type="journal article" date="2015" name="Int. J. Syst. Evol. Microbiol.">
        <title>Youhaiella tibetensis gen. nov., sp. nov., isolated from subsurface sediment.</title>
        <authorList>
            <person name="Wang Y.X."/>
            <person name="Huang F.Q."/>
            <person name="Nogi Y."/>
            <person name="Pang S.J."/>
            <person name="Wang P.K."/>
            <person name="Lv J."/>
        </authorList>
    </citation>
    <scope>NUCLEOTIDE SEQUENCE [LARGE SCALE GENOMIC DNA]</scope>
    <source>
        <strain evidence="2">fig4</strain>
    </source>
</reference>
<gene>
    <name evidence="1" type="ORF">FNA67_01075</name>
</gene>
<protein>
    <submittedName>
        <fullName evidence="1">Uncharacterized protein</fullName>
    </submittedName>
</protein>
<dbReference type="KEGG" id="yti:FNA67_01075"/>
<dbReference type="Proteomes" id="UP000321062">
    <property type="component" value="Chromosome"/>
</dbReference>
<dbReference type="AlphaFoldDB" id="A0A5B9DI95"/>
<keyword evidence="2" id="KW-1185">Reference proteome</keyword>